<dbReference type="RefSeq" id="WP_123610423.1">
    <property type="nucleotide sequence ID" value="NZ_RJVG01000011.1"/>
</dbReference>
<dbReference type="OrthoDB" id="9810886at2"/>
<organism evidence="1 2">
    <name type="scientific">Mobilisporobacter senegalensis</name>
    <dbReference type="NCBI Taxonomy" id="1329262"/>
    <lineage>
        <taxon>Bacteria</taxon>
        <taxon>Bacillati</taxon>
        <taxon>Bacillota</taxon>
        <taxon>Clostridia</taxon>
        <taxon>Lachnospirales</taxon>
        <taxon>Lachnospiraceae</taxon>
        <taxon>Mobilisporobacter</taxon>
    </lineage>
</organism>
<dbReference type="InterPro" id="IPR009412">
    <property type="entry name" value="DUF1062"/>
</dbReference>
<reference evidence="1 2" key="1">
    <citation type="submission" date="2018-11" db="EMBL/GenBank/DDBJ databases">
        <title>Genomic Encyclopedia of Type Strains, Phase IV (KMG-IV): sequencing the most valuable type-strain genomes for metagenomic binning, comparative biology and taxonomic classification.</title>
        <authorList>
            <person name="Goeker M."/>
        </authorList>
    </citation>
    <scope>NUCLEOTIDE SEQUENCE [LARGE SCALE GENOMIC DNA]</scope>
    <source>
        <strain evidence="1 2">DSM 26537</strain>
    </source>
</reference>
<protein>
    <submittedName>
        <fullName evidence="1">Uncharacterized protein DUF1062</fullName>
    </submittedName>
</protein>
<proteinExistence type="predicted"/>
<gene>
    <name evidence="1" type="ORF">EDD66_11141</name>
</gene>
<evidence type="ECO:0000313" key="1">
    <source>
        <dbReference type="EMBL" id="ROR25279.1"/>
    </source>
</evidence>
<dbReference type="EMBL" id="RJVG01000011">
    <property type="protein sequence ID" value="ROR25279.1"/>
    <property type="molecule type" value="Genomic_DNA"/>
</dbReference>
<sequence length="127" mass="15331">MSYLKKIQWEIELDSLPAVTRNCPKCGKKIEFINTEKFRVNANRNHIDIWLIYQCSQCRSTWNMTIYERINPKDISKDEYEKFIANDKKLAKKYGFDIGIHNRNKADIILYGKNRTQIRRHIRYWTA</sequence>
<name>A0A3N1XEX9_9FIRM</name>
<accession>A0A3N1XEX9</accession>
<keyword evidence="2" id="KW-1185">Reference proteome</keyword>
<dbReference type="Proteomes" id="UP000273083">
    <property type="component" value="Unassembled WGS sequence"/>
</dbReference>
<evidence type="ECO:0000313" key="2">
    <source>
        <dbReference type="Proteomes" id="UP000273083"/>
    </source>
</evidence>
<comment type="caution">
    <text evidence="1">The sequence shown here is derived from an EMBL/GenBank/DDBJ whole genome shotgun (WGS) entry which is preliminary data.</text>
</comment>
<dbReference type="Pfam" id="PF06353">
    <property type="entry name" value="DUF1062"/>
    <property type="match status" value="1"/>
</dbReference>
<dbReference type="AlphaFoldDB" id="A0A3N1XEX9"/>